<dbReference type="EMBL" id="SRLO01000060">
    <property type="protein sequence ID" value="TNN79874.1"/>
    <property type="molecule type" value="Genomic_DNA"/>
</dbReference>
<accession>A0A4Z2IQS3</accession>
<evidence type="ECO:0000313" key="2">
    <source>
        <dbReference type="EMBL" id="TNN79874.1"/>
    </source>
</evidence>
<feature type="region of interest" description="Disordered" evidence="1">
    <location>
        <begin position="121"/>
        <end position="158"/>
    </location>
</feature>
<keyword evidence="3" id="KW-1185">Reference proteome</keyword>
<comment type="caution">
    <text evidence="2">The sequence shown here is derived from an EMBL/GenBank/DDBJ whole genome shotgun (WGS) entry which is preliminary data.</text>
</comment>
<gene>
    <name evidence="2" type="ORF">EYF80_009911</name>
</gene>
<protein>
    <submittedName>
        <fullName evidence="2">Uncharacterized protein</fullName>
    </submittedName>
</protein>
<proteinExistence type="predicted"/>
<dbReference type="Proteomes" id="UP000314294">
    <property type="component" value="Unassembled WGS sequence"/>
</dbReference>
<feature type="compositionally biased region" description="Basic and acidic residues" evidence="1">
    <location>
        <begin position="121"/>
        <end position="134"/>
    </location>
</feature>
<dbReference type="AlphaFoldDB" id="A0A4Z2IQS3"/>
<organism evidence="2 3">
    <name type="scientific">Liparis tanakae</name>
    <name type="common">Tanaka's snailfish</name>
    <dbReference type="NCBI Taxonomy" id="230148"/>
    <lineage>
        <taxon>Eukaryota</taxon>
        <taxon>Metazoa</taxon>
        <taxon>Chordata</taxon>
        <taxon>Craniata</taxon>
        <taxon>Vertebrata</taxon>
        <taxon>Euteleostomi</taxon>
        <taxon>Actinopterygii</taxon>
        <taxon>Neopterygii</taxon>
        <taxon>Teleostei</taxon>
        <taxon>Neoteleostei</taxon>
        <taxon>Acanthomorphata</taxon>
        <taxon>Eupercaria</taxon>
        <taxon>Perciformes</taxon>
        <taxon>Cottioidei</taxon>
        <taxon>Cottales</taxon>
        <taxon>Liparidae</taxon>
        <taxon>Liparis</taxon>
    </lineage>
</organism>
<evidence type="ECO:0000313" key="3">
    <source>
        <dbReference type="Proteomes" id="UP000314294"/>
    </source>
</evidence>
<sequence>MSHSAVTSCSHGIGSWYCSRYLQRQRGGAGAHLCAMSLSSLVRTLASDVIPATLHAMSLRGHGEGRHLLGEEHLVQQLVDVPPLGGQQHAVAGEDAQAAAGVADGLHGVLDLIQAPCGRMGMRERSDKRREVKNKTRRFPSRTGGRGALTLRGEDGRSRIVSAGLKEGTGKQHEPTQLLLTAASTSSTSQEGLLARARGEATLHLFKTQRFTQNYS</sequence>
<name>A0A4Z2IQS3_9TELE</name>
<evidence type="ECO:0000256" key="1">
    <source>
        <dbReference type="SAM" id="MobiDB-lite"/>
    </source>
</evidence>
<reference evidence="2 3" key="1">
    <citation type="submission" date="2019-03" db="EMBL/GenBank/DDBJ databases">
        <title>First draft genome of Liparis tanakae, snailfish: a comprehensive survey of snailfish specific genes.</title>
        <authorList>
            <person name="Kim W."/>
            <person name="Song I."/>
            <person name="Jeong J.-H."/>
            <person name="Kim D."/>
            <person name="Kim S."/>
            <person name="Ryu S."/>
            <person name="Song J.Y."/>
            <person name="Lee S.K."/>
        </authorList>
    </citation>
    <scope>NUCLEOTIDE SEQUENCE [LARGE SCALE GENOMIC DNA]</scope>
    <source>
        <tissue evidence="2">Muscle</tissue>
    </source>
</reference>